<keyword evidence="1" id="KW-0472">Membrane</keyword>
<feature type="transmembrane region" description="Helical" evidence="1">
    <location>
        <begin position="60"/>
        <end position="85"/>
    </location>
</feature>
<name>A0A5N4DMF8_CAMDR</name>
<evidence type="ECO:0000313" key="2">
    <source>
        <dbReference type="EMBL" id="KAB1272265.1"/>
    </source>
</evidence>
<gene>
    <name evidence="2" type="ORF">Cadr_000014308</name>
</gene>
<feature type="transmembrane region" description="Helical" evidence="1">
    <location>
        <begin position="21"/>
        <end position="48"/>
    </location>
</feature>
<reference evidence="2 3" key="1">
    <citation type="journal article" date="2019" name="Mol. Ecol. Resour.">
        <title>Improving Illumina assemblies with Hi-C and long reads: an example with the North African dromedary.</title>
        <authorList>
            <person name="Elbers J.P."/>
            <person name="Rogers M.F."/>
            <person name="Perelman P.L."/>
            <person name="Proskuryakova A.A."/>
            <person name="Serdyukova N.A."/>
            <person name="Johnson W.E."/>
            <person name="Horin P."/>
            <person name="Corander J."/>
            <person name="Murphy D."/>
            <person name="Burger P.A."/>
        </authorList>
    </citation>
    <scope>NUCLEOTIDE SEQUENCE [LARGE SCALE GENOMIC DNA]</scope>
    <source>
        <strain evidence="2">Drom800</strain>
        <tissue evidence="2">Blood</tissue>
    </source>
</reference>
<keyword evidence="3" id="KW-1185">Reference proteome</keyword>
<proteinExistence type="predicted"/>
<accession>A0A5N4DMF8</accession>
<keyword evidence="1" id="KW-1133">Transmembrane helix</keyword>
<dbReference type="EMBL" id="JWIN03000010">
    <property type="protein sequence ID" value="KAB1272265.1"/>
    <property type="molecule type" value="Genomic_DNA"/>
</dbReference>
<sequence>MLVWVEDGTQMVFIPFTIADTCAAFAPTFIMSCSLCFLAVFCTMTMFANSSSVSQYFEPFIVSMPLIDLEIALLSETTIIICVFFQCQSGQFPRS</sequence>
<comment type="caution">
    <text evidence="2">The sequence shown here is derived from an EMBL/GenBank/DDBJ whole genome shotgun (WGS) entry which is preliminary data.</text>
</comment>
<protein>
    <submittedName>
        <fullName evidence="2">Uncharacterized protein</fullName>
    </submittedName>
</protein>
<evidence type="ECO:0000256" key="1">
    <source>
        <dbReference type="SAM" id="Phobius"/>
    </source>
</evidence>
<dbReference type="Proteomes" id="UP000299084">
    <property type="component" value="Unassembled WGS sequence"/>
</dbReference>
<dbReference type="AlphaFoldDB" id="A0A5N4DMF8"/>
<evidence type="ECO:0000313" key="3">
    <source>
        <dbReference type="Proteomes" id="UP000299084"/>
    </source>
</evidence>
<organism evidence="2 3">
    <name type="scientific">Camelus dromedarius</name>
    <name type="common">Dromedary</name>
    <name type="synonym">Arabian camel</name>
    <dbReference type="NCBI Taxonomy" id="9838"/>
    <lineage>
        <taxon>Eukaryota</taxon>
        <taxon>Metazoa</taxon>
        <taxon>Chordata</taxon>
        <taxon>Craniata</taxon>
        <taxon>Vertebrata</taxon>
        <taxon>Euteleostomi</taxon>
        <taxon>Mammalia</taxon>
        <taxon>Eutheria</taxon>
        <taxon>Laurasiatheria</taxon>
        <taxon>Artiodactyla</taxon>
        <taxon>Tylopoda</taxon>
        <taxon>Camelidae</taxon>
        <taxon>Camelus</taxon>
    </lineage>
</organism>
<keyword evidence="1" id="KW-0812">Transmembrane</keyword>